<proteinExistence type="predicted"/>
<name>A0A7J7KF00_BUGNE</name>
<dbReference type="AlphaFoldDB" id="A0A7J7KF00"/>
<comment type="caution">
    <text evidence="2">The sequence shown here is derived from an EMBL/GenBank/DDBJ whole genome shotgun (WGS) entry which is preliminary data.</text>
</comment>
<reference evidence="2" key="1">
    <citation type="submission" date="2020-06" db="EMBL/GenBank/DDBJ databases">
        <title>Draft genome of Bugula neritina, a colonial animal packing powerful symbionts and potential medicines.</title>
        <authorList>
            <person name="Rayko M."/>
        </authorList>
    </citation>
    <scope>NUCLEOTIDE SEQUENCE [LARGE SCALE GENOMIC DNA]</scope>
    <source>
        <strain evidence="2">Kwan_BN1</strain>
    </source>
</reference>
<protein>
    <submittedName>
        <fullName evidence="2">Uncharacterized protein</fullName>
    </submittedName>
</protein>
<keyword evidence="1" id="KW-0732">Signal</keyword>
<sequence length="111" mass="12239">MKTLLLLSVITLAVFVFEASGGTTTPAHASLIAHSKQRESWWELTQALYPAGAGKRKRSLKLYNPNCRSSGEQCRSADDCCGSKFCWCENVEKGCVCAPSYVKDFGFNLRP</sequence>
<organism evidence="2 3">
    <name type="scientific">Bugula neritina</name>
    <name type="common">Brown bryozoan</name>
    <name type="synonym">Sertularia neritina</name>
    <dbReference type="NCBI Taxonomy" id="10212"/>
    <lineage>
        <taxon>Eukaryota</taxon>
        <taxon>Metazoa</taxon>
        <taxon>Spiralia</taxon>
        <taxon>Lophotrochozoa</taxon>
        <taxon>Bryozoa</taxon>
        <taxon>Gymnolaemata</taxon>
        <taxon>Cheilostomatida</taxon>
        <taxon>Flustrina</taxon>
        <taxon>Buguloidea</taxon>
        <taxon>Bugulidae</taxon>
        <taxon>Bugula</taxon>
    </lineage>
</organism>
<feature type="signal peptide" evidence="1">
    <location>
        <begin position="1"/>
        <end position="21"/>
    </location>
</feature>
<dbReference type="EMBL" id="VXIV02000766">
    <property type="protein sequence ID" value="KAF6036188.1"/>
    <property type="molecule type" value="Genomic_DNA"/>
</dbReference>
<keyword evidence="3" id="KW-1185">Reference proteome</keyword>
<feature type="chain" id="PRO_5029814261" evidence="1">
    <location>
        <begin position="22"/>
        <end position="111"/>
    </location>
</feature>
<accession>A0A7J7KF00</accession>
<evidence type="ECO:0000256" key="1">
    <source>
        <dbReference type="SAM" id="SignalP"/>
    </source>
</evidence>
<evidence type="ECO:0000313" key="3">
    <source>
        <dbReference type="Proteomes" id="UP000593567"/>
    </source>
</evidence>
<dbReference type="Proteomes" id="UP000593567">
    <property type="component" value="Unassembled WGS sequence"/>
</dbReference>
<gene>
    <name evidence="2" type="ORF">EB796_005501</name>
</gene>
<evidence type="ECO:0000313" key="2">
    <source>
        <dbReference type="EMBL" id="KAF6036188.1"/>
    </source>
</evidence>